<dbReference type="GO" id="GO:0002376">
    <property type="term" value="P:immune system process"/>
    <property type="evidence" value="ECO:0007669"/>
    <property type="project" value="UniProtKB-KW"/>
</dbReference>
<dbReference type="PANTHER" id="PTHR28657">
    <property type="entry name" value="INDOLEAMINE 2,3-DIOXYGENASE"/>
    <property type="match status" value="1"/>
</dbReference>
<keyword evidence="6" id="KW-0223">Dioxygenase</keyword>
<keyword evidence="7" id="KW-1185">Reference proteome</keyword>
<name>A0A6P3HPT5_BISBB</name>
<keyword evidence="2 5" id="KW-0479">Metal-binding</keyword>
<dbReference type="SUPFAM" id="SSF140959">
    <property type="entry name" value="Indolic compounds 2,3-dioxygenase-like"/>
    <property type="match status" value="1"/>
</dbReference>
<evidence type="ECO:0000313" key="8">
    <source>
        <dbReference type="RefSeq" id="XP_010844658.1"/>
    </source>
</evidence>
<evidence type="ECO:0000313" key="7">
    <source>
        <dbReference type="Proteomes" id="UP000515208"/>
    </source>
</evidence>
<comment type="function">
    <text evidence="6">Catalyzes the first and rate limiting step of the catabolism of tryptophan along the kynurenine pathway. Involved in immune regulation.</text>
</comment>
<feature type="binding site" description="proximal binding residue" evidence="5">
    <location>
        <position position="302"/>
    </location>
    <ligand>
        <name>heme b</name>
        <dbReference type="ChEBI" id="CHEBI:60344"/>
    </ligand>
    <ligandPart>
        <name>Fe</name>
        <dbReference type="ChEBI" id="CHEBI:18248"/>
    </ligandPart>
</feature>
<dbReference type="CTD" id="169355"/>
<protein>
    <recommendedName>
        <fullName evidence="6">Indoleamine 2,3-dioxygenase 2</fullName>
        <shortName evidence="6">IDO-2</shortName>
        <ecNumber evidence="6">1.13.11.-</ecNumber>
    </recommendedName>
</protein>
<keyword evidence="6" id="KW-0391">Immunity</keyword>
<evidence type="ECO:0000256" key="2">
    <source>
        <dbReference type="ARBA" id="ARBA00022723"/>
    </source>
</evidence>
<dbReference type="PANTHER" id="PTHR28657:SF4">
    <property type="entry name" value="INDOLEAMINE 2,3-DIOXYGENASE 2"/>
    <property type="match status" value="1"/>
</dbReference>
<reference evidence="8" key="1">
    <citation type="submission" date="2025-08" db="UniProtKB">
        <authorList>
            <consortium name="RefSeq"/>
        </authorList>
    </citation>
    <scope>IDENTIFICATION</scope>
    <source>
        <tissue evidence="8">Blood</tissue>
    </source>
</reference>
<comment type="similarity">
    <text evidence="1 6">Belongs to the indoleamine 2,3-dioxygenase family.</text>
</comment>
<keyword evidence="5 6" id="KW-0349">Heme</keyword>
<dbReference type="InterPro" id="IPR037217">
    <property type="entry name" value="Trp/Indoleamine_2_3_dOase-like"/>
</dbReference>
<dbReference type="InterPro" id="IPR000898">
    <property type="entry name" value="Indolamine_dOase"/>
</dbReference>
<evidence type="ECO:0000256" key="3">
    <source>
        <dbReference type="ARBA" id="ARBA00023004"/>
    </source>
</evidence>
<organism evidence="7 8">
    <name type="scientific">Bison bison bison</name>
    <name type="common">North American plains bison</name>
    <dbReference type="NCBI Taxonomy" id="43346"/>
    <lineage>
        <taxon>Eukaryota</taxon>
        <taxon>Metazoa</taxon>
        <taxon>Chordata</taxon>
        <taxon>Craniata</taxon>
        <taxon>Vertebrata</taxon>
        <taxon>Euteleostomi</taxon>
        <taxon>Mammalia</taxon>
        <taxon>Eutheria</taxon>
        <taxon>Laurasiatheria</taxon>
        <taxon>Artiodactyla</taxon>
        <taxon>Ruminantia</taxon>
        <taxon>Pecora</taxon>
        <taxon>Bovidae</taxon>
        <taxon>Bovinae</taxon>
        <taxon>Bison</taxon>
    </lineage>
</organism>
<dbReference type="GO" id="GO:0004833">
    <property type="term" value="F:L-tryptophan 2,3-dioxygenase activity"/>
    <property type="evidence" value="ECO:0007669"/>
    <property type="project" value="TreeGrafter"/>
</dbReference>
<dbReference type="Gene3D" id="1.20.58.480">
    <property type="match status" value="2"/>
</dbReference>
<dbReference type="GO" id="GO:0046872">
    <property type="term" value="F:metal ion binding"/>
    <property type="evidence" value="ECO:0007669"/>
    <property type="project" value="UniProtKB-UniRule"/>
</dbReference>
<dbReference type="Pfam" id="PF01231">
    <property type="entry name" value="IDO"/>
    <property type="match status" value="2"/>
</dbReference>
<proteinExistence type="inferred from homology"/>
<keyword evidence="6" id="KW-0560">Oxidoreductase</keyword>
<dbReference type="GO" id="GO:0034354">
    <property type="term" value="P:'de novo' NAD+ biosynthetic process from L-tryptophan"/>
    <property type="evidence" value="ECO:0007669"/>
    <property type="project" value="TreeGrafter"/>
</dbReference>
<keyword evidence="3 5" id="KW-0408">Iron</keyword>
<dbReference type="EC" id="1.13.11.-" evidence="6"/>
<evidence type="ECO:0000256" key="6">
    <source>
        <dbReference type="RuleBase" id="RU369119"/>
    </source>
</evidence>
<dbReference type="GeneID" id="104993211"/>
<gene>
    <name evidence="8" type="primary">IDO2</name>
</gene>
<keyword evidence="4 6" id="KW-0823">Tryptophan catabolism</keyword>
<accession>A0A6P3HPT5</accession>
<comment type="catalytic activity">
    <reaction evidence="6">
        <text>L-tryptophan + O2 = N-formyl-L-kynurenine</text>
        <dbReference type="Rhea" id="RHEA:24536"/>
        <dbReference type="ChEBI" id="CHEBI:15379"/>
        <dbReference type="ChEBI" id="CHEBI:57912"/>
        <dbReference type="ChEBI" id="CHEBI:58629"/>
    </reaction>
</comment>
<dbReference type="GO" id="GO:0020037">
    <property type="term" value="F:heme binding"/>
    <property type="evidence" value="ECO:0007669"/>
    <property type="project" value="UniProtKB-UniRule"/>
</dbReference>
<dbReference type="GO" id="GO:0005737">
    <property type="term" value="C:cytoplasm"/>
    <property type="evidence" value="ECO:0007669"/>
    <property type="project" value="UniProtKB-UniRule"/>
</dbReference>
<dbReference type="AlphaFoldDB" id="A0A6P3HPT5"/>
<dbReference type="GO" id="GO:0019441">
    <property type="term" value="P:L-tryptophan catabolic process to kynurenine"/>
    <property type="evidence" value="ECO:0007669"/>
    <property type="project" value="UniProtKB-UniRule"/>
</dbReference>
<dbReference type="Proteomes" id="UP000515208">
    <property type="component" value="Unplaced"/>
</dbReference>
<evidence type="ECO:0000256" key="5">
    <source>
        <dbReference type="PIRSR" id="PIRSR600898-1"/>
    </source>
</evidence>
<dbReference type="GO" id="GO:0033754">
    <property type="term" value="F:indoleamine 2,3-dioxygenase activity"/>
    <property type="evidence" value="ECO:0007669"/>
    <property type="project" value="TreeGrafter"/>
</dbReference>
<evidence type="ECO:0000256" key="1">
    <source>
        <dbReference type="ARBA" id="ARBA00007119"/>
    </source>
</evidence>
<evidence type="ECO:0000256" key="4">
    <source>
        <dbReference type="ARBA" id="ARBA00023079"/>
    </source>
</evidence>
<sequence>MEPQSQNLKTAPFLTLGRFHISEDYGFLLPNPLRELPGHYSPWMEIANRLPQLIESRQLRAQVNEMPLLNCQFLTGYREWRLARLVLSFITMGYVWQDGETQPKEILPRNLALPFVEVSRNLGLPPILVHSDLVLANWATRNPGGPLEIRNLDTIISFPGGESLRGFILVTVLVEKAAVPGIKALVQAVNAILQSSPDSLLQALQRLRVSIQDITGALGQMHERKSRAVFTSWELPPCPAIFLSADFLHRMRDYMPPSHRAFIEEICVAPSLRTHVMSSGNGRLLTAYNQCVESLAALRTYHLALVTKYLITAASRAKAQRTSHLPRPPQALEERGTGGTAVVSFLKSVRDKTLETRLHPSG</sequence>
<dbReference type="RefSeq" id="XP_010844658.1">
    <property type="nucleotide sequence ID" value="XM_010846356.1"/>
</dbReference>